<keyword evidence="3" id="KW-1185">Reference proteome</keyword>
<protein>
    <submittedName>
        <fullName evidence="2">Lipoprotein</fullName>
    </submittedName>
</protein>
<evidence type="ECO:0000313" key="2">
    <source>
        <dbReference type="EMBL" id="GGZ16284.1"/>
    </source>
</evidence>
<evidence type="ECO:0000313" key="3">
    <source>
        <dbReference type="Proteomes" id="UP000622166"/>
    </source>
</evidence>
<feature type="coiled-coil region" evidence="1">
    <location>
        <begin position="305"/>
        <end position="332"/>
    </location>
</feature>
<dbReference type="RefSeq" id="WP_189861020.1">
    <property type="nucleotide sequence ID" value="NZ_BMVW01000007.1"/>
</dbReference>
<evidence type="ECO:0000256" key="1">
    <source>
        <dbReference type="SAM" id="Coils"/>
    </source>
</evidence>
<proteinExistence type="predicted"/>
<keyword evidence="2" id="KW-0449">Lipoprotein</keyword>
<dbReference type="Proteomes" id="UP000622166">
    <property type="component" value="Unassembled WGS sequence"/>
</dbReference>
<organism evidence="2 3">
    <name type="scientific">Streptomyces poonensis</name>
    <dbReference type="NCBI Taxonomy" id="68255"/>
    <lineage>
        <taxon>Bacteria</taxon>
        <taxon>Bacillati</taxon>
        <taxon>Actinomycetota</taxon>
        <taxon>Actinomycetes</taxon>
        <taxon>Kitasatosporales</taxon>
        <taxon>Streptomycetaceae</taxon>
        <taxon>Streptomyces</taxon>
    </lineage>
</organism>
<accession>A0A918UK64</accession>
<dbReference type="PROSITE" id="PS51257">
    <property type="entry name" value="PROKAR_LIPOPROTEIN"/>
    <property type="match status" value="1"/>
</dbReference>
<dbReference type="SUPFAM" id="SSF89392">
    <property type="entry name" value="Prokaryotic lipoproteins and lipoprotein localization factors"/>
    <property type="match status" value="1"/>
</dbReference>
<dbReference type="EMBL" id="BMVW01000007">
    <property type="protein sequence ID" value="GGZ16284.1"/>
    <property type="molecule type" value="Genomic_DNA"/>
</dbReference>
<dbReference type="AlphaFoldDB" id="A0A918UK64"/>
<gene>
    <name evidence="2" type="ORF">GCM10010365_40270</name>
</gene>
<reference evidence="2" key="2">
    <citation type="submission" date="2020-09" db="EMBL/GenBank/DDBJ databases">
        <authorList>
            <person name="Sun Q."/>
            <person name="Ohkuma M."/>
        </authorList>
    </citation>
    <scope>NUCLEOTIDE SEQUENCE</scope>
    <source>
        <strain evidence="2">JCM 4815</strain>
    </source>
</reference>
<comment type="caution">
    <text evidence="2">The sequence shown here is derived from an EMBL/GenBank/DDBJ whole genome shotgun (WGS) entry which is preliminary data.</text>
</comment>
<name>A0A918UK64_9ACTN</name>
<sequence length="335" mass="35832">MGLSVRKRGGAQLAGIAALVVAGGAVGCGTGDGSERTVQQVLTAAFERTAEAKSAKVEMTMSTPAAMDGGGDMTMSGVMGWDPTVMDLTMKGSMLGAGADAPEQTRMIWQDDVMYMDMGAASAKEMDGKRWMKVDLAAAAEASGDEELAKQMTSELQNMNQDPTEQLAMLLESPNLKHLGSEKIDGVEAEHYKGTLTVKEMMESNDSLDVLKPKEREQLFESIEKAGIKGYDTEVWVNEDDLPVRMDVTIESPEGDIDMSMKLSDYGAKTEVEVPPADDTLDLFEMLQGLGGMADDAGSLDEDALDEELAELESLESDLKSLESELESLESGSGV</sequence>
<dbReference type="Gene3D" id="2.50.20.20">
    <property type="match status" value="1"/>
</dbReference>
<reference evidence="2" key="1">
    <citation type="journal article" date="2014" name="Int. J. Syst. Evol. Microbiol.">
        <title>Complete genome sequence of Corynebacterium casei LMG S-19264T (=DSM 44701T), isolated from a smear-ripened cheese.</title>
        <authorList>
            <consortium name="US DOE Joint Genome Institute (JGI-PGF)"/>
            <person name="Walter F."/>
            <person name="Albersmeier A."/>
            <person name="Kalinowski J."/>
            <person name="Ruckert C."/>
        </authorList>
    </citation>
    <scope>NUCLEOTIDE SEQUENCE</scope>
    <source>
        <strain evidence="2">JCM 4815</strain>
    </source>
</reference>
<dbReference type="InterPro" id="IPR029046">
    <property type="entry name" value="LolA/LolB/LppX"/>
</dbReference>
<keyword evidence="1" id="KW-0175">Coiled coil</keyword>